<evidence type="ECO:0000313" key="1">
    <source>
        <dbReference type="EMBL" id="QDT24625.1"/>
    </source>
</evidence>
<name>A0A517PZ16_9PLAN</name>
<keyword evidence="2" id="KW-1185">Reference proteome</keyword>
<reference evidence="1 2" key="1">
    <citation type="submission" date="2019-02" db="EMBL/GenBank/DDBJ databases">
        <title>Deep-cultivation of Planctomycetes and their phenomic and genomic characterization uncovers novel biology.</title>
        <authorList>
            <person name="Wiegand S."/>
            <person name="Jogler M."/>
            <person name="Boedeker C."/>
            <person name="Pinto D."/>
            <person name="Vollmers J."/>
            <person name="Rivas-Marin E."/>
            <person name="Kohn T."/>
            <person name="Peeters S.H."/>
            <person name="Heuer A."/>
            <person name="Rast P."/>
            <person name="Oberbeckmann S."/>
            <person name="Bunk B."/>
            <person name="Jeske O."/>
            <person name="Meyerdierks A."/>
            <person name="Storesund J.E."/>
            <person name="Kallscheuer N."/>
            <person name="Luecker S."/>
            <person name="Lage O.M."/>
            <person name="Pohl T."/>
            <person name="Merkel B.J."/>
            <person name="Hornburger P."/>
            <person name="Mueller R.-W."/>
            <person name="Bruemmer F."/>
            <person name="Labrenz M."/>
            <person name="Spormann A.M."/>
            <person name="Op den Camp H."/>
            <person name="Overmann J."/>
            <person name="Amann R."/>
            <person name="Jetten M.S.M."/>
            <person name="Mascher T."/>
            <person name="Medema M.H."/>
            <person name="Devos D.P."/>
            <person name="Kaster A.-K."/>
            <person name="Ovreas L."/>
            <person name="Rohde M."/>
            <person name="Galperin M.Y."/>
            <person name="Jogler C."/>
        </authorList>
    </citation>
    <scope>NUCLEOTIDE SEQUENCE [LARGE SCALE GENOMIC DNA]</scope>
    <source>
        <strain evidence="1 2">HG66A1</strain>
    </source>
</reference>
<accession>A0A517PZ16</accession>
<gene>
    <name evidence="1" type="ORF">HG66A1_64600</name>
</gene>
<dbReference type="AlphaFoldDB" id="A0A517PZ16"/>
<dbReference type="RefSeq" id="WP_145193462.1">
    <property type="nucleotide sequence ID" value="NZ_CP036266.1"/>
</dbReference>
<sequence>MRNLTDMYYRILTAPPGYPPDQNFMLVQYRSLEYASNCGGVKNRNGTEFFETIEEARQYLPLTARKLPFEPEHQFLELWEG</sequence>
<dbReference type="OrthoDB" id="287002at2"/>
<proteinExistence type="predicted"/>
<dbReference type="EMBL" id="CP036266">
    <property type="protein sequence ID" value="QDT24625.1"/>
    <property type="molecule type" value="Genomic_DNA"/>
</dbReference>
<evidence type="ECO:0000313" key="2">
    <source>
        <dbReference type="Proteomes" id="UP000320421"/>
    </source>
</evidence>
<organism evidence="1 2">
    <name type="scientific">Gimesia chilikensis</name>
    <dbReference type="NCBI Taxonomy" id="2605989"/>
    <lineage>
        <taxon>Bacteria</taxon>
        <taxon>Pseudomonadati</taxon>
        <taxon>Planctomycetota</taxon>
        <taxon>Planctomycetia</taxon>
        <taxon>Planctomycetales</taxon>
        <taxon>Planctomycetaceae</taxon>
        <taxon>Gimesia</taxon>
    </lineage>
</organism>
<dbReference type="Proteomes" id="UP000320421">
    <property type="component" value="Chromosome"/>
</dbReference>
<protein>
    <submittedName>
        <fullName evidence="1">Uncharacterized protein</fullName>
    </submittedName>
</protein>